<comment type="caution">
    <text evidence="1">The sequence shown here is derived from an EMBL/GenBank/DDBJ whole genome shotgun (WGS) entry which is preliminary data.</text>
</comment>
<sequence length="17" mass="1990">MVLFTHISKSYVMTFVS</sequence>
<proteinExistence type="predicted"/>
<keyword evidence="2" id="KW-1185">Reference proteome</keyword>
<accession>A0A0B0N7Y2</accession>
<reference evidence="2" key="1">
    <citation type="submission" date="2014-09" db="EMBL/GenBank/DDBJ databases">
        <authorList>
            <person name="Mudge J."/>
            <person name="Ramaraj T."/>
            <person name="Lindquist I.E."/>
            <person name="Bharti A.K."/>
            <person name="Sundararajan A."/>
            <person name="Cameron C.T."/>
            <person name="Woodward J.E."/>
            <person name="May G.D."/>
            <person name="Brubaker C."/>
            <person name="Broadhvest J."/>
            <person name="Wilkins T.A."/>
        </authorList>
    </citation>
    <scope>NUCLEOTIDE SEQUENCE</scope>
    <source>
        <strain evidence="2">cv. AKA8401</strain>
    </source>
</reference>
<evidence type="ECO:0000313" key="1">
    <source>
        <dbReference type="EMBL" id="KHG07211.1"/>
    </source>
</evidence>
<gene>
    <name evidence="1" type="ORF">F383_34683</name>
</gene>
<dbReference type="EMBL" id="JRRC01469674">
    <property type="protein sequence ID" value="KHG07211.1"/>
    <property type="molecule type" value="Genomic_DNA"/>
</dbReference>
<dbReference type="Proteomes" id="UP000032142">
    <property type="component" value="Unassembled WGS sequence"/>
</dbReference>
<organism evidence="1 2">
    <name type="scientific">Gossypium arboreum</name>
    <name type="common">Tree cotton</name>
    <name type="synonym">Gossypium nanking</name>
    <dbReference type="NCBI Taxonomy" id="29729"/>
    <lineage>
        <taxon>Eukaryota</taxon>
        <taxon>Viridiplantae</taxon>
        <taxon>Streptophyta</taxon>
        <taxon>Embryophyta</taxon>
        <taxon>Tracheophyta</taxon>
        <taxon>Spermatophyta</taxon>
        <taxon>Magnoliopsida</taxon>
        <taxon>eudicotyledons</taxon>
        <taxon>Gunneridae</taxon>
        <taxon>Pentapetalae</taxon>
        <taxon>rosids</taxon>
        <taxon>malvids</taxon>
        <taxon>Malvales</taxon>
        <taxon>Malvaceae</taxon>
        <taxon>Malvoideae</taxon>
        <taxon>Gossypium</taxon>
    </lineage>
</organism>
<evidence type="ECO:0000313" key="2">
    <source>
        <dbReference type="Proteomes" id="UP000032142"/>
    </source>
</evidence>
<name>A0A0B0N7Y2_GOSAR</name>
<protein>
    <submittedName>
        <fullName evidence="1">Uncharacterized protein</fullName>
    </submittedName>
</protein>
<dbReference type="AlphaFoldDB" id="A0A0B0N7Y2"/>